<organism evidence="2 3">
    <name type="scientific">Pseudocercospora musae</name>
    <dbReference type="NCBI Taxonomy" id="113226"/>
    <lineage>
        <taxon>Eukaryota</taxon>
        <taxon>Fungi</taxon>
        <taxon>Dikarya</taxon>
        <taxon>Ascomycota</taxon>
        <taxon>Pezizomycotina</taxon>
        <taxon>Dothideomycetes</taxon>
        <taxon>Dothideomycetidae</taxon>
        <taxon>Mycosphaerellales</taxon>
        <taxon>Mycosphaerellaceae</taxon>
        <taxon>Pseudocercospora</taxon>
    </lineage>
</organism>
<gene>
    <name evidence="2" type="ORF">AC579_1914</name>
</gene>
<dbReference type="AlphaFoldDB" id="A0A139HFF1"/>
<reference evidence="2 3" key="1">
    <citation type="submission" date="2015-07" db="EMBL/GenBank/DDBJ databases">
        <title>Comparative genomics of the Sigatoka disease complex on banana suggests a link between parallel evolutionary changes in Pseudocercospora fijiensis and Pseudocercospora eumusae and increased virulence on the banana host.</title>
        <authorList>
            <person name="Chang T.-C."/>
            <person name="Salvucci A."/>
            <person name="Crous P.W."/>
            <person name="Stergiopoulos I."/>
        </authorList>
    </citation>
    <scope>NUCLEOTIDE SEQUENCE [LARGE SCALE GENOMIC DNA]</scope>
    <source>
        <strain evidence="2 3">CBS 116634</strain>
    </source>
</reference>
<comment type="caution">
    <text evidence="2">The sequence shown here is derived from an EMBL/GenBank/DDBJ whole genome shotgun (WGS) entry which is preliminary data.</text>
</comment>
<accession>A0A139HFF1</accession>
<evidence type="ECO:0000313" key="2">
    <source>
        <dbReference type="EMBL" id="KXT01204.1"/>
    </source>
</evidence>
<feature type="region of interest" description="Disordered" evidence="1">
    <location>
        <begin position="71"/>
        <end position="102"/>
    </location>
</feature>
<proteinExistence type="predicted"/>
<dbReference type="EMBL" id="LFZO01000662">
    <property type="protein sequence ID" value="KXT01204.1"/>
    <property type="molecule type" value="Genomic_DNA"/>
</dbReference>
<feature type="compositionally biased region" description="Polar residues" evidence="1">
    <location>
        <begin position="84"/>
        <end position="102"/>
    </location>
</feature>
<sequence>MACYVTAIPIAPEKHVNSGERDRGQRGRDRGRDRRWTPNGRTVTPTLAHNWGGKEGIAGCGIETAREAIAEAEGGNDNGHRSCSRQSTRAAEASQVTDSQYS</sequence>
<feature type="compositionally biased region" description="Basic and acidic residues" evidence="1">
    <location>
        <begin position="14"/>
        <end position="36"/>
    </location>
</feature>
<keyword evidence="3" id="KW-1185">Reference proteome</keyword>
<evidence type="ECO:0000313" key="3">
    <source>
        <dbReference type="Proteomes" id="UP000073492"/>
    </source>
</evidence>
<protein>
    <submittedName>
        <fullName evidence="2">Uncharacterized protein</fullName>
    </submittedName>
</protein>
<evidence type="ECO:0000256" key="1">
    <source>
        <dbReference type="SAM" id="MobiDB-lite"/>
    </source>
</evidence>
<dbReference type="Proteomes" id="UP000073492">
    <property type="component" value="Unassembled WGS sequence"/>
</dbReference>
<name>A0A139HFF1_9PEZI</name>
<feature type="region of interest" description="Disordered" evidence="1">
    <location>
        <begin position="14"/>
        <end position="50"/>
    </location>
</feature>